<proteinExistence type="predicted"/>
<feature type="region of interest" description="Disordered" evidence="7">
    <location>
        <begin position="54"/>
        <end position="78"/>
    </location>
</feature>
<evidence type="ECO:0000256" key="2">
    <source>
        <dbReference type="ARBA" id="ARBA00022723"/>
    </source>
</evidence>
<dbReference type="AlphaFoldDB" id="A0A5C3NDR3"/>
<evidence type="ECO:0000256" key="5">
    <source>
        <dbReference type="ARBA" id="ARBA00023163"/>
    </source>
</evidence>
<evidence type="ECO:0000256" key="1">
    <source>
        <dbReference type="ARBA" id="ARBA00004123"/>
    </source>
</evidence>
<keyword evidence="5" id="KW-0804">Transcription</keyword>
<evidence type="ECO:0000313" key="10">
    <source>
        <dbReference type="Proteomes" id="UP000305948"/>
    </source>
</evidence>
<accession>A0A5C3NDR3</accession>
<evidence type="ECO:0000313" key="9">
    <source>
        <dbReference type="EMBL" id="TFK55165.1"/>
    </source>
</evidence>
<gene>
    <name evidence="9" type="ORF">OE88DRAFT_1006449</name>
</gene>
<dbReference type="InterPro" id="IPR001138">
    <property type="entry name" value="Zn2Cys6_DnaBD"/>
</dbReference>
<dbReference type="InterPro" id="IPR007219">
    <property type="entry name" value="XnlR_reg_dom"/>
</dbReference>
<organism evidence="9 10">
    <name type="scientific">Heliocybe sulcata</name>
    <dbReference type="NCBI Taxonomy" id="5364"/>
    <lineage>
        <taxon>Eukaryota</taxon>
        <taxon>Fungi</taxon>
        <taxon>Dikarya</taxon>
        <taxon>Basidiomycota</taxon>
        <taxon>Agaricomycotina</taxon>
        <taxon>Agaricomycetes</taxon>
        <taxon>Gloeophyllales</taxon>
        <taxon>Gloeophyllaceae</taxon>
        <taxon>Heliocybe</taxon>
    </lineage>
</organism>
<dbReference type="PANTHER" id="PTHR31845:SF19">
    <property type="entry name" value="TRANSCRIPTION FACTOR DOMAIN-CONTAINING PROTEIN"/>
    <property type="match status" value="1"/>
</dbReference>
<evidence type="ECO:0000256" key="4">
    <source>
        <dbReference type="ARBA" id="ARBA00023125"/>
    </source>
</evidence>
<dbReference type="GO" id="GO:0000976">
    <property type="term" value="F:transcription cis-regulatory region binding"/>
    <property type="evidence" value="ECO:0007669"/>
    <property type="project" value="TreeGrafter"/>
</dbReference>
<comment type="subcellular location">
    <subcellularLocation>
        <location evidence="1">Nucleus</location>
    </subcellularLocation>
</comment>
<evidence type="ECO:0000256" key="6">
    <source>
        <dbReference type="ARBA" id="ARBA00023242"/>
    </source>
</evidence>
<dbReference type="SMART" id="SM00066">
    <property type="entry name" value="GAL4"/>
    <property type="match status" value="1"/>
</dbReference>
<name>A0A5C3NDR3_9AGAM</name>
<dbReference type="Pfam" id="PF04082">
    <property type="entry name" value="Fungal_trans"/>
    <property type="match status" value="1"/>
</dbReference>
<keyword evidence="10" id="KW-1185">Reference proteome</keyword>
<dbReference type="PROSITE" id="PS00463">
    <property type="entry name" value="ZN2_CY6_FUNGAL_1"/>
    <property type="match status" value="1"/>
</dbReference>
<dbReference type="GO" id="GO:0005634">
    <property type="term" value="C:nucleus"/>
    <property type="evidence" value="ECO:0007669"/>
    <property type="project" value="UniProtKB-SubCell"/>
</dbReference>
<dbReference type="EMBL" id="ML213505">
    <property type="protein sequence ID" value="TFK55165.1"/>
    <property type="molecule type" value="Genomic_DNA"/>
</dbReference>
<keyword evidence="4" id="KW-0238">DNA-binding</keyword>
<evidence type="ECO:0000259" key="8">
    <source>
        <dbReference type="PROSITE" id="PS00463"/>
    </source>
</evidence>
<keyword evidence="2" id="KW-0479">Metal-binding</keyword>
<reference evidence="9 10" key="1">
    <citation type="journal article" date="2019" name="Nat. Ecol. Evol.">
        <title>Megaphylogeny resolves global patterns of mushroom evolution.</title>
        <authorList>
            <person name="Varga T."/>
            <person name="Krizsan K."/>
            <person name="Foldi C."/>
            <person name="Dima B."/>
            <person name="Sanchez-Garcia M."/>
            <person name="Sanchez-Ramirez S."/>
            <person name="Szollosi G.J."/>
            <person name="Szarkandi J.G."/>
            <person name="Papp V."/>
            <person name="Albert L."/>
            <person name="Andreopoulos W."/>
            <person name="Angelini C."/>
            <person name="Antonin V."/>
            <person name="Barry K.W."/>
            <person name="Bougher N.L."/>
            <person name="Buchanan P."/>
            <person name="Buyck B."/>
            <person name="Bense V."/>
            <person name="Catcheside P."/>
            <person name="Chovatia M."/>
            <person name="Cooper J."/>
            <person name="Damon W."/>
            <person name="Desjardin D."/>
            <person name="Finy P."/>
            <person name="Geml J."/>
            <person name="Haridas S."/>
            <person name="Hughes K."/>
            <person name="Justo A."/>
            <person name="Karasinski D."/>
            <person name="Kautmanova I."/>
            <person name="Kiss B."/>
            <person name="Kocsube S."/>
            <person name="Kotiranta H."/>
            <person name="LaButti K.M."/>
            <person name="Lechner B.E."/>
            <person name="Liimatainen K."/>
            <person name="Lipzen A."/>
            <person name="Lukacs Z."/>
            <person name="Mihaltcheva S."/>
            <person name="Morgado L.N."/>
            <person name="Niskanen T."/>
            <person name="Noordeloos M.E."/>
            <person name="Ohm R.A."/>
            <person name="Ortiz-Santana B."/>
            <person name="Ovrebo C."/>
            <person name="Racz N."/>
            <person name="Riley R."/>
            <person name="Savchenko A."/>
            <person name="Shiryaev A."/>
            <person name="Soop K."/>
            <person name="Spirin V."/>
            <person name="Szebenyi C."/>
            <person name="Tomsovsky M."/>
            <person name="Tulloss R.E."/>
            <person name="Uehling J."/>
            <person name="Grigoriev I.V."/>
            <person name="Vagvolgyi C."/>
            <person name="Papp T."/>
            <person name="Martin F.M."/>
            <person name="Miettinen O."/>
            <person name="Hibbett D.S."/>
            <person name="Nagy L.G."/>
        </authorList>
    </citation>
    <scope>NUCLEOTIDE SEQUENCE [LARGE SCALE GENOMIC DNA]</scope>
    <source>
        <strain evidence="9 10">OMC1185</strain>
    </source>
</reference>
<sequence>MAFPTYYHAQHSFPLQADLDHHIQALDPVIILPSSQPPPASAFTFKFAPQMTMRARAPSSAKGQSASSTSTPSPNSAASTSFAFNAFQAPPRQGSDEYESFDEDATEYASPRGNVRLTGACVHCKSLKVRCKFDKGQSACQRCIAGNHECLVRGRKKRKPAPTHEALVEKSHQQDVYIKSILEQLDQIKGEKKVRSWIEQAQEEASSAGSPNGSSPDRSFSEHNFQQAIPKREFGASEYYAGMSMRAPSLSTDPRYLGASQSLPEVVKRGLLQTDQVHDLFQLYFDRVNPFFSILDPSYHTPQSLIHASPFLFTVICTVASRYYDSYPQLYPLLMSFARDAAGKALVDASKTVETCQAYLLLAVYPKPRKRWAEDRSWTLMGVAIRLATELRLNQPQPSTSPAALNNTRTWLNVFCVDASHATQYGKLPMVRLQDDYVARHSAGWWQSSERNLHYDIHLCGYVDLLLGDGDVVERLVEIDRRLHEKIRHWYQLYQTQTFSNDPICRYRGNTTRLIAAYSRLVVLAHAFQLGLKKTGLKRDDYIVRESIAQAQLVLQIMINDMYPVVYPTRMLRFSMEAHFLYVAYAAAFLLNLLRPRCKPLLQPAEEKKIVVSVSNLIAILGSNEVALDGRHTPMLYSRFLSSLLAKYDHSAAYGSGAMSPGHAQYAPDQPGSPQSV</sequence>
<feature type="compositionally biased region" description="Low complexity" evidence="7">
    <location>
        <begin position="203"/>
        <end position="216"/>
    </location>
</feature>
<dbReference type="STRING" id="5364.A0A5C3NDR3"/>
<feature type="region of interest" description="Disordered" evidence="7">
    <location>
        <begin position="199"/>
        <end position="221"/>
    </location>
</feature>
<evidence type="ECO:0000256" key="3">
    <source>
        <dbReference type="ARBA" id="ARBA00023015"/>
    </source>
</evidence>
<dbReference type="Proteomes" id="UP000305948">
    <property type="component" value="Unassembled WGS sequence"/>
</dbReference>
<dbReference type="InterPro" id="IPR051089">
    <property type="entry name" value="prtT"/>
</dbReference>
<dbReference type="InterPro" id="IPR036864">
    <property type="entry name" value="Zn2-C6_fun-type_DNA-bd_sf"/>
</dbReference>
<dbReference type="SMART" id="SM00906">
    <property type="entry name" value="Fungal_trans"/>
    <property type="match status" value="1"/>
</dbReference>
<dbReference type="GO" id="GO:0006351">
    <property type="term" value="P:DNA-templated transcription"/>
    <property type="evidence" value="ECO:0007669"/>
    <property type="project" value="InterPro"/>
</dbReference>
<dbReference type="GO" id="GO:0000981">
    <property type="term" value="F:DNA-binding transcription factor activity, RNA polymerase II-specific"/>
    <property type="evidence" value="ECO:0007669"/>
    <property type="project" value="InterPro"/>
</dbReference>
<dbReference type="PANTHER" id="PTHR31845">
    <property type="entry name" value="FINGER DOMAIN PROTEIN, PUTATIVE-RELATED"/>
    <property type="match status" value="1"/>
</dbReference>
<keyword evidence="3" id="KW-0805">Transcription regulation</keyword>
<dbReference type="CDD" id="cd12148">
    <property type="entry name" value="fungal_TF_MHR"/>
    <property type="match status" value="1"/>
</dbReference>
<protein>
    <recommendedName>
        <fullName evidence="8">Zn(2)-C6 fungal-type domain-containing protein</fullName>
    </recommendedName>
</protein>
<dbReference type="Gene3D" id="4.10.240.10">
    <property type="entry name" value="Zn(2)-C6 fungal-type DNA-binding domain"/>
    <property type="match status" value="1"/>
</dbReference>
<dbReference type="GO" id="GO:0008270">
    <property type="term" value="F:zinc ion binding"/>
    <property type="evidence" value="ECO:0007669"/>
    <property type="project" value="InterPro"/>
</dbReference>
<evidence type="ECO:0000256" key="7">
    <source>
        <dbReference type="SAM" id="MobiDB-lite"/>
    </source>
</evidence>
<dbReference type="OrthoDB" id="3163292at2759"/>
<feature type="compositionally biased region" description="Low complexity" evidence="7">
    <location>
        <begin position="57"/>
        <end position="78"/>
    </location>
</feature>
<keyword evidence="6" id="KW-0539">Nucleus</keyword>
<dbReference type="CDD" id="cd00067">
    <property type="entry name" value="GAL4"/>
    <property type="match status" value="1"/>
</dbReference>
<dbReference type="SUPFAM" id="SSF57701">
    <property type="entry name" value="Zn2/Cys6 DNA-binding domain"/>
    <property type="match status" value="1"/>
</dbReference>
<feature type="domain" description="Zn(2)-C6 fungal-type" evidence="8">
    <location>
        <begin position="120"/>
        <end position="150"/>
    </location>
</feature>